<evidence type="ECO:0000313" key="2">
    <source>
        <dbReference type="Proteomes" id="UP000266327"/>
    </source>
</evidence>
<dbReference type="EMBL" id="QYUQ01000002">
    <property type="protein sequence ID" value="RJG04216.1"/>
    <property type="molecule type" value="Genomic_DNA"/>
</dbReference>
<dbReference type="OrthoDB" id="9796287at2"/>
<dbReference type="Proteomes" id="UP000266327">
    <property type="component" value="Unassembled WGS sequence"/>
</dbReference>
<gene>
    <name evidence="1" type="ORF">D3878_04315</name>
</gene>
<dbReference type="InterPro" id="IPR017703">
    <property type="entry name" value="YgfZ/GCV_T_CS"/>
</dbReference>
<dbReference type="GO" id="GO:0016226">
    <property type="term" value="P:iron-sulfur cluster assembly"/>
    <property type="evidence" value="ECO:0007669"/>
    <property type="project" value="TreeGrafter"/>
</dbReference>
<name>A0A3A3GPG1_9BURK</name>
<keyword evidence="2" id="KW-1185">Reference proteome</keyword>
<protein>
    <submittedName>
        <fullName evidence="1">Folate-binding protein</fullName>
    </submittedName>
</protein>
<dbReference type="SUPFAM" id="SSF103025">
    <property type="entry name" value="Folate-binding domain"/>
    <property type="match status" value="1"/>
</dbReference>
<dbReference type="AlphaFoldDB" id="A0A3A3GPG1"/>
<evidence type="ECO:0000313" key="1">
    <source>
        <dbReference type="EMBL" id="RJG04216.1"/>
    </source>
</evidence>
<reference evidence="2" key="1">
    <citation type="submission" date="2018-09" db="EMBL/GenBank/DDBJ databases">
        <authorList>
            <person name="Zhu H."/>
        </authorList>
    </citation>
    <scope>NUCLEOTIDE SEQUENCE [LARGE SCALE GENOMIC DNA]</scope>
    <source>
        <strain evidence="2">K1S02-23</strain>
    </source>
</reference>
<dbReference type="Gene3D" id="3.30.70.1400">
    <property type="entry name" value="Aminomethyltransferase beta-barrel domains"/>
    <property type="match status" value="1"/>
</dbReference>
<dbReference type="PANTHER" id="PTHR22602:SF0">
    <property type="entry name" value="TRANSFERASE CAF17, MITOCHONDRIAL-RELATED"/>
    <property type="match status" value="1"/>
</dbReference>
<proteinExistence type="predicted"/>
<comment type="caution">
    <text evidence="1">The sequence shown here is derived from an EMBL/GenBank/DDBJ whole genome shotgun (WGS) entry which is preliminary data.</text>
</comment>
<sequence>MNEITTSMQPWQQFLAEQGFRFEQTRAFDAIGPEPMLTTEAAAGGFVAPLTDLGLMDFSGEEAAHFLHNQLTNDIEHLGEQEARLAAYCSAKGRMLASLLVWRRGNSVLLELPREIQPAVQKRLQMFILRAKVKAADASDNHVVLGIGGAQAGAALAPWFATLPAAPYAKADAEAGTLIRVADAFGAPRYQWIVTPEQARQAWPQLAQTLRPAGAALWRLGDILAGVPQIVPATQERFVPQMVNFEVIGGVNFKKGCYPGQEIVARSQYLGKLKRRMALATLTVDSDGAAIAAGMEVFSAADAEQPCGMVVNAEPSGPREFALLVELKTAALDDGSIHLGSAPGPALRLQPLPYAMPDAA</sequence>
<organism evidence="1 2">
    <name type="scientific">Noviherbaspirillum sedimenti</name>
    <dbReference type="NCBI Taxonomy" id="2320865"/>
    <lineage>
        <taxon>Bacteria</taxon>
        <taxon>Pseudomonadati</taxon>
        <taxon>Pseudomonadota</taxon>
        <taxon>Betaproteobacteria</taxon>
        <taxon>Burkholderiales</taxon>
        <taxon>Oxalobacteraceae</taxon>
        <taxon>Noviherbaspirillum</taxon>
    </lineage>
</organism>
<dbReference type="Gene3D" id="2.40.30.160">
    <property type="match status" value="1"/>
</dbReference>
<dbReference type="NCBIfam" id="TIGR03317">
    <property type="entry name" value="ygfZ_signature"/>
    <property type="match status" value="1"/>
</dbReference>
<accession>A0A3A3GPG1</accession>
<dbReference type="PANTHER" id="PTHR22602">
    <property type="entry name" value="TRANSFERASE CAF17, MITOCHONDRIAL-RELATED"/>
    <property type="match status" value="1"/>
</dbReference>
<dbReference type="Gene3D" id="3.30.70.1630">
    <property type="match status" value="1"/>
</dbReference>
<dbReference type="InterPro" id="IPR045179">
    <property type="entry name" value="YgfZ/GcvT"/>
</dbReference>